<comment type="caution">
    <text evidence="3">The sequence shown here is derived from an EMBL/GenBank/DDBJ whole genome shotgun (WGS) entry which is preliminary data.</text>
</comment>
<feature type="signal peptide" evidence="2">
    <location>
        <begin position="1"/>
        <end position="20"/>
    </location>
</feature>
<dbReference type="Proteomes" id="UP001280121">
    <property type="component" value="Unassembled WGS sequence"/>
</dbReference>
<accession>A0AAD9WQ52</accession>
<gene>
    <name evidence="3" type="ORF">Ddye_027409</name>
</gene>
<keyword evidence="1" id="KW-1133">Transmembrane helix</keyword>
<protein>
    <recommendedName>
        <fullName evidence="5">NADH dehydrogenase subunit 4L</fullName>
    </recommendedName>
</protein>
<feature type="chain" id="PRO_5041924047" description="NADH dehydrogenase subunit 4L" evidence="2">
    <location>
        <begin position="21"/>
        <end position="117"/>
    </location>
</feature>
<evidence type="ECO:0000256" key="2">
    <source>
        <dbReference type="SAM" id="SignalP"/>
    </source>
</evidence>
<dbReference type="AlphaFoldDB" id="A0AAD9WQ52"/>
<organism evidence="3 4">
    <name type="scientific">Dipteronia dyeriana</name>
    <dbReference type="NCBI Taxonomy" id="168575"/>
    <lineage>
        <taxon>Eukaryota</taxon>
        <taxon>Viridiplantae</taxon>
        <taxon>Streptophyta</taxon>
        <taxon>Embryophyta</taxon>
        <taxon>Tracheophyta</taxon>
        <taxon>Spermatophyta</taxon>
        <taxon>Magnoliopsida</taxon>
        <taxon>eudicotyledons</taxon>
        <taxon>Gunneridae</taxon>
        <taxon>Pentapetalae</taxon>
        <taxon>rosids</taxon>
        <taxon>malvids</taxon>
        <taxon>Sapindales</taxon>
        <taxon>Sapindaceae</taxon>
        <taxon>Hippocastanoideae</taxon>
        <taxon>Acereae</taxon>
        <taxon>Dipteronia</taxon>
    </lineage>
</organism>
<reference evidence="3" key="1">
    <citation type="journal article" date="2023" name="Plant J.">
        <title>Genome sequences and population genomics provide insights into the demographic history, inbreeding, and mutation load of two 'living fossil' tree species of Dipteronia.</title>
        <authorList>
            <person name="Feng Y."/>
            <person name="Comes H.P."/>
            <person name="Chen J."/>
            <person name="Zhu S."/>
            <person name="Lu R."/>
            <person name="Zhang X."/>
            <person name="Li P."/>
            <person name="Qiu J."/>
            <person name="Olsen K.M."/>
            <person name="Qiu Y."/>
        </authorList>
    </citation>
    <scope>NUCLEOTIDE SEQUENCE</scope>
    <source>
        <strain evidence="3">KIB01</strain>
    </source>
</reference>
<dbReference type="EMBL" id="JANJYI010000008">
    <property type="protein sequence ID" value="KAK2639614.1"/>
    <property type="molecule type" value="Genomic_DNA"/>
</dbReference>
<keyword evidence="4" id="KW-1185">Reference proteome</keyword>
<proteinExistence type="predicted"/>
<sequence length="117" mass="12512">MKPTMISFLSLLFLELLAVATITVGFSNGSTYVGCIQSEREALLMILPTGFPLGLVMEIAANGMLLSAATSLAMSLSCTLEILSAINITHLIHHPMLNTKLMCGQCCLVRSIPLCLI</sequence>
<evidence type="ECO:0008006" key="5">
    <source>
        <dbReference type="Google" id="ProtNLM"/>
    </source>
</evidence>
<evidence type="ECO:0000313" key="4">
    <source>
        <dbReference type="Proteomes" id="UP001280121"/>
    </source>
</evidence>
<keyword evidence="1" id="KW-0812">Transmembrane</keyword>
<name>A0AAD9WQ52_9ROSI</name>
<evidence type="ECO:0000313" key="3">
    <source>
        <dbReference type="EMBL" id="KAK2639614.1"/>
    </source>
</evidence>
<evidence type="ECO:0000256" key="1">
    <source>
        <dbReference type="SAM" id="Phobius"/>
    </source>
</evidence>
<feature type="transmembrane region" description="Helical" evidence="1">
    <location>
        <begin position="42"/>
        <end position="60"/>
    </location>
</feature>
<keyword evidence="1" id="KW-0472">Membrane</keyword>
<keyword evidence="2" id="KW-0732">Signal</keyword>